<feature type="compositionally biased region" description="Polar residues" evidence="2">
    <location>
        <begin position="123"/>
        <end position="134"/>
    </location>
</feature>
<dbReference type="Pfam" id="PF02944">
    <property type="entry name" value="BESS"/>
    <property type="match status" value="1"/>
</dbReference>
<proteinExistence type="predicted"/>
<protein>
    <recommendedName>
        <fullName evidence="7">Transcription factor Adf-1</fullName>
    </recommendedName>
</protein>
<dbReference type="PANTHER" id="PTHR12243">
    <property type="entry name" value="MADF DOMAIN TRANSCRIPTION FACTOR"/>
    <property type="match status" value="1"/>
</dbReference>
<dbReference type="GO" id="GO:0005634">
    <property type="term" value="C:nucleus"/>
    <property type="evidence" value="ECO:0007669"/>
    <property type="project" value="UniProtKB-SubCell"/>
</dbReference>
<dbReference type="Pfam" id="PF10545">
    <property type="entry name" value="MADF_DNA_bdg"/>
    <property type="match status" value="1"/>
</dbReference>
<keyword evidence="1" id="KW-0539">Nucleus</keyword>
<name>A0AAV0VKL9_9HEMI</name>
<feature type="domain" description="BESS" evidence="4">
    <location>
        <begin position="193"/>
        <end position="232"/>
    </location>
</feature>
<keyword evidence="6" id="KW-1185">Reference proteome</keyword>
<evidence type="ECO:0000256" key="1">
    <source>
        <dbReference type="PROSITE-ProRule" id="PRU00371"/>
    </source>
</evidence>
<dbReference type="SMART" id="SM00595">
    <property type="entry name" value="MADF"/>
    <property type="match status" value="1"/>
</dbReference>
<feature type="domain" description="MADF" evidence="3">
    <location>
        <begin position="7"/>
        <end position="97"/>
    </location>
</feature>
<organism evidence="5 6">
    <name type="scientific">Macrosiphum euphorbiae</name>
    <name type="common">potato aphid</name>
    <dbReference type="NCBI Taxonomy" id="13131"/>
    <lineage>
        <taxon>Eukaryota</taxon>
        <taxon>Metazoa</taxon>
        <taxon>Ecdysozoa</taxon>
        <taxon>Arthropoda</taxon>
        <taxon>Hexapoda</taxon>
        <taxon>Insecta</taxon>
        <taxon>Pterygota</taxon>
        <taxon>Neoptera</taxon>
        <taxon>Paraneoptera</taxon>
        <taxon>Hemiptera</taxon>
        <taxon>Sternorrhyncha</taxon>
        <taxon>Aphidomorpha</taxon>
        <taxon>Aphidoidea</taxon>
        <taxon>Aphididae</taxon>
        <taxon>Macrosiphini</taxon>
        <taxon>Macrosiphum</taxon>
    </lineage>
</organism>
<sequence length="278" mass="31811">MGCDPEKLINLVFLRKSIYDFTDKEHSNRIIQDRLWNEISTEMETSVAECKSKWACLRNSFARALREEKSKISGSAASRKKQWYLFNEMSFLSSFMLQHKQTSSNLEASDDESEATDTEKSTENPNFNESVNEIENEGTNTTCLIDRQELTRVSSEPVFKKPKKTQVKNSAAEQVAGPMIEFLRSKTNKSAVEDVDLLFFKSLLPDFKKLNGKNQRQFKQFVLTTLNTYIDSQEAQESVGNDKVSYDNTTSNVPVQEFQDYNYTFSPPGYSSSNSSTY</sequence>
<comment type="subcellular location">
    <subcellularLocation>
        <location evidence="1">Nucleus</location>
    </subcellularLocation>
</comment>
<evidence type="ECO:0008006" key="7">
    <source>
        <dbReference type="Google" id="ProtNLM"/>
    </source>
</evidence>
<evidence type="ECO:0000313" key="5">
    <source>
        <dbReference type="EMBL" id="CAI6344085.1"/>
    </source>
</evidence>
<gene>
    <name evidence="5" type="ORF">MEUPH1_LOCUS1261</name>
</gene>
<dbReference type="Proteomes" id="UP001160148">
    <property type="component" value="Unassembled WGS sequence"/>
</dbReference>
<dbReference type="InterPro" id="IPR006578">
    <property type="entry name" value="MADF-dom"/>
</dbReference>
<comment type="caution">
    <text evidence="5">The sequence shown here is derived from an EMBL/GenBank/DDBJ whole genome shotgun (WGS) entry which is preliminary data.</text>
</comment>
<dbReference type="GO" id="GO:0006357">
    <property type="term" value="P:regulation of transcription by RNA polymerase II"/>
    <property type="evidence" value="ECO:0007669"/>
    <property type="project" value="TreeGrafter"/>
</dbReference>
<dbReference type="PANTHER" id="PTHR12243:SF60">
    <property type="entry name" value="SI:CH211-15D5.12-RELATED"/>
    <property type="match status" value="1"/>
</dbReference>
<dbReference type="AlphaFoldDB" id="A0AAV0VKL9"/>
<dbReference type="PROSITE" id="PS51031">
    <property type="entry name" value="BESS"/>
    <property type="match status" value="1"/>
</dbReference>
<dbReference type="PROSITE" id="PS51029">
    <property type="entry name" value="MADF"/>
    <property type="match status" value="1"/>
</dbReference>
<reference evidence="5 6" key="1">
    <citation type="submission" date="2023-01" db="EMBL/GenBank/DDBJ databases">
        <authorList>
            <person name="Whitehead M."/>
        </authorList>
    </citation>
    <scope>NUCLEOTIDE SEQUENCE [LARGE SCALE GENOMIC DNA]</scope>
</reference>
<dbReference type="GO" id="GO:0005667">
    <property type="term" value="C:transcription regulator complex"/>
    <property type="evidence" value="ECO:0007669"/>
    <property type="project" value="TreeGrafter"/>
</dbReference>
<feature type="region of interest" description="Disordered" evidence="2">
    <location>
        <begin position="103"/>
        <end position="134"/>
    </location>
</feature>
<evidence type="ECO:0000259" key="4">
    <source>
        <dbReference type="PROSITE" id="PS51031"/>
    </source>
</evidence>
<accession>A0AAV0VKL9</accession>
<evidence type="ECO:0000256" key="2">
    <source>
        <dbReference type="SAM" id="MobiDB-lite"/>
    </source>
</evidence>
<evidence type="ECO:0000259" key="3">
    <source>
        <dbReference type="PROSITE" id="PS51029"/>
    </source>
</evidence>
<dbReference type="InterPro" id="IPR004210">
    <property type="entry name" value="BESS_motif"/>
</dbReference>
<evidence type="ECO:0000313" key="6">
    <source>
        <dbReference type="Proteomes" id="UP001160148"/>
    </source>
</evidence>
<dbReference type="EMBL" id="CARXXK010000001">
    <property type="protein sequence ID" value="CAI6344085.1"/>
    <property type="molecule type" value="Genomic_DNA"/>
</dbReference>
<dbReference type="GO" id="GO:0003677">
    <property type="term" value="F:DNA binding"/>
    <property type="evidence" value="ECO:0007669"/>
    <property type="project" value="InterPro"/>
</dbReference>
<dbReference type="InterPro" id="IPR039353">
    <property type="entry name" value="TF_Adf1"/>
</dbReference>